<name>A0A8J2YDK6_9BACL</name>
<protein>
    <submittedName>
        <fullName evidence="1">Uncharacterized protein</fullName>
    </submittedName>
</protein>
<sequence>MPAESERQKRKSPVNAIPNFNIYFGIKGEVCPKTGSFVLCDYYKCFVAVNLSILFSKKAWPWL</sequence>
<proteinExistence type="predicted"/>
<evidence type="ECO:0000313" key="2">
    <source>
        <dbReference type="Proteomes" id="UP000628775"/>
    </source>
</evidence>
<comment type="caution">
    <text evidence="1">The sequence shown here is derived from an EMBL/GenBank/DDBJ whole genome shotgun (WGS) entry which is preliminary data.</text>
</comment>
<dbReference type="EMBL" id="BMIR01000007">
    <property type="protein sequence ID" value="GGE40316.1"/>
    <property type="molecule type" value="Genomic_DNA"/>
</dbReference>
<reference evidence="1" key="2">
    <citation type="submission" date="2020-09" db="EMBL/GenBank/DDBJ databases">
        <authorList>
            <person name="Sun Q."/>
            <person name="Zhou Y."/>
        </authorList>
    </citation>
    <scope>NUCLEOTIDE SEQUENCE</scope>
    <source>
        <strain evidence="1">CGMCC 1.15371</strain>
    </source>
</reference>
<accession>A0A8J2YDK6</accession>
<evidence type="ECO:0000313" key="1">
    <source>
        <dbReference type="EMBL" id="GGE40316.1"/>
    </source>
</evidence>
<gene>
    <name evidence="1" type="ORF">GCM10011391_18870</name>
</gene>
<keyword evidence="2" id="KW-1185">Reference proteome</keyword>
<dbReference type="Proteomes" id="UP000628775">
    <property type="component" value="Unassembled WGS sequence"/>
</dbReference>
<organism evidence="1 2">
    <name type="scientific">Pullulanibacillus camelliae</name>
    <dbReference type="NCBI Taxonomy" id="1707096"/>
    <lineage>
        <taxon>Bacteria</taxon>
        <taxon>Bacillati</taxon>
        <taxon>Bacillota</taxon>
        <taxon>Bacilli</taxon>
        <taxon>Bacillales</taxon>
        <taxon>Sporolactobacillaceae</taxon>
        <taxon>Pullulanibacillus</taxon>
    </lineage>
</organism>
<dbReference type="AlphaFoldDB" id="A0A8J2YDK6"/>
<reference evidence="1" key="1">
    <citation type="journal article" date="2014" name="Int. J. Syst. Evol. Microbiol.">
        <title>Complete genome sequence of Corynebacterium casei LMG S-19264T (=DSM 44701T), isolated from a smear-ripened cheese.</title>
        <authorList>
            <consortium name="US DOE Joint Genome Institute (JGI-PGF)"/>
            <person name="Walter F."/>
            <person name="Albersmeier A."/>
            <person name="Kalinowski J."/>
            <person name="Ruckert C."/>
        </authorList>
    </citation>
    <scope>NUCLEOTIDE SEQUENCE</scope>
    <source>
        <strain evidence="1">CGMCC 1.15371</strain>
    </source>
</reference>